<evidence type="ECO:0000313" key="10">
    <source>
        <dbReference type="EMBL" id="GAA5082154.1"/>
    </source>
</evidence>
<evidence type="ECO:0000256" key="1">
    <source>
        <dbReference type="ARBA" id="ARBA00011900"/>
    </source>
</evidence>
<feature type="domain" description="Type II methyltransferase M.TaqI-like" evidence="8">
    <location>
        <begin position="471"/>
        <end position="666"/>
    </location>
</feature>
<dbReference type="RefSeq" id="WP_259555194.1">
    <property type="nucleotide sequence ID" value="NZ_BAABHW010000009.1"/>
</dbReference>
<evidence type="ECO:0000313" key="11">
    <source>
        <dbReference type="Proteomes" id="UP001499910"/>
    </source>
</evidence>
<sequence>MNDDAQAGIITPAAHDGDEVKKHARARVAELVERFGRNESDYLDAGYNETQARTEFITPLLEAFGWDVHNRRAQPLTYREVIEEATVEVGEERLSKRPDYELRLARQRKLFIEAKKPSVRIDRDRAPAFQTRRYGYSASLPISVVTNFHQLVIYDCKPAPLETHEAHVARLHLFGYDEFEARFDELWSLLSRESVLSGAFDRHFAIDTTRQGSEQFDDFFLNQVRDWRARLAADINANTPGLSSEELTYGVQLFLSRIVFLRICEDREIEKYETLKNLDGSATFDALMGVLRRADEFYDSGLFRLIDDDPLGIRISDEVLQGIIAELYYPLSPYTFAVVETEVLGEIYEQFLGEVIVVEDGAVAITSKPEIRESGGVVPTPSFIADAIVARTLGPLLAGRSPQDLASFTLVDTCCGSGIFLLSAYDFLLGHYLDWYVADGAEKHSGIEIYQAGENLWRLTFDEKRRILLAHLCGVDIDPNAVEVAQFSLLLKLIEDESEAALKDYVRRKKHAALPELDSHIRCGNSLVSTQEWEAACGPLPAALRDAINPFRWEDEFADEMAGGGFDVVVGNPPYIRIQNMVAYSPEEAAFYNSAESPFSTARQDNFDKYALFIERSLALVKDQGRVGVIVPNKFMTIRSGRALRGLLTRTPVLEEIVNFGVKPVFGRGTSNYTCILVMDRTGCETVHVEEAGPLEEWRYGRTGVISTIPAAELSDEAWTFGQEDVRALFARIKDEVPGRLEALANIEVGVQTSKDEIYLLHPTRTDDDHVWIEWDSREWQIERSILRPCLHDEQLDAFGQPEANAWMIFPYEMVTTPRGKLRARLLQPDEMAENYPRCLEYLSARRDTLEGRNVVGGAADERQFYQYGRSQSLTKFDSPKIVLPVLAREPRYAYDETNTIITGGGNGPYYMIRAKDDAPISTLYLLAVLNHPLCEAMIRTNTSVFRGGYYSHGKQFIKDLPIPVPEDEAAKAAIEQQAERVVGALKALNAARTPHERTRRERAANDARLKLKRQVSVAFGLSGDDAEIIESVPVPS</sequence>
<dbReference type="Gene3D" id="3.40.50.150">
    <property type="entry name" value="Vaccinia Virus protein VP39"/>
    <property type="match status" value="1"/>
</dbReference>
<dbReference type="Gene3D" id="3.90.1570.30">
    <property type="match status" value="1"/>
</dbReference>
<dbReference type="GO" id="GO:0008168">
    <property type="term" value="F:methyltransferase activity"/>
    <property type="evidence" value="ECO:0007669"/>
    <property type="project" value="UniProtKB-KW"/>
</dbReference>
<evidence type="ECO:0000256" key="2">
    <source>
        <dbReference type="ARBA" id="ARBA00022603"/>
    </source>
</evidence>
<dbReference type="Pfam" id="PF12950">
    <property type="entry name" value="TaqI_C"/>
    <property type="match status" value="1"/>
</dbReference>
<keyword evidence="6" id="KW-0238">DNA-binding</keyword>
<dbReference type="PANTHER" id="PTHR33841">
    <property type="entry name" value="DNA METHYLTRANSFERASE YEEA-RELATED"/>
    <property type="match status" value="1"/>
</dbReference>
<dbReference type="InterPro" id="IPR029063">
    <property type="entry name" value="SAM-dependent_MTases_sf"/>
</dbReference>
<accession>A0ABP9LS40</accession>
<dbReference type="GO" id="GO:0032259">
    <property type="term" value="P:methylation"/>
    <property type="evidence" value="ECO:0007669"/>
    <property type="project" value="UniProtKB-KW"/>
</dbReference>
<dbReference type="PRINTS" id="PR00507">
    <property type="entry name" value="N12N6MTFRASE"/>
</dbReference>
<keyword evidence="5" id="KW-0680">Restriction system</keyword>
<evidence type="ECO:0000256" key="5">
    <source>
        <dbReference type="ARBA" id="ARBA00022747"/>
    </source>
</evidence>
<comment type="caution">
    <text evidence="10">The sequence shown here is derived from an EMBL/GenBank/DDBJ whole genome shotgun (WGS) entry which is preliminary data.</text>
</comment>
<organism evidence="10 11">
    <name type="scientific">[Roseibacterium] beibuensis</name>
    <dbReference type="NCBI Taxonomy" id="1193142"/>
    <lineage>
        <taxon>Bacteria</taxon>
        <taxon>Pseudomonadati</taxon>
        <taxon>Pseudomonadota</taxon>
        <taxon>Alphaproteobacteria</taxon>
        <taxon>Rhodobacterales</taxon>
        <taxon>Roseobacteraceae</taxon>
        <taxon>Roseicyclus</taxon>
    </lineage>
</organism>
<proteinExistence type="predicted"/>
<dbReference type="EMBL" id="BAABHW010000009">
    <property type="protein sequence ID" value="GAA5082154.1"/>
    <property type="molecule type" value="Genomic_DNA"/>
</dbReference>
<dbReference type="PANTHER" id="PTHR33841:SF1">
    <property type="entry name" value="DNA METHYLTRANSFERASE A"/>
    <property type="match status" value="1"/>
</dbReference>
<dbReference type="SUPFAM" id="SSF53335">
    <property type="entry name" value="S-adenosyl-L-methionine-dependent methyltransferases"/>
    <property type="match status" value="1"/>
</dbReference>
<feature type="domain" description="TaqI-like C-terminal specificity" evidence="9">
    <location>
        <begin position="867"/>
        <end position="963"/>
    </location>
</feature>
<evidence type="ECO:0000256" key="6">
    <source>
        <dbReference type="ARBA" id="ARBA00023125"/>
    </source>
</evidence>
<evidence type="ECO:0000259" key="8">
    <source>
        <dbReference type="Pfam" id="PF07669"/>
    </source>
</evidence>
<evidence type="ECO:0000256" key="3">
    <source>
        <dbReference type="ARBA" id="ARBA00022679"/>
    </source>
</evidence>
<keyword evidence="2 10" id="KW-0489">Methyltransferase</keyword>
<dbReference type="InterPro" id="IPR011639">
    <property type="entry name" value="MethylTrfase_TaqI-like_dom"/>
</dbReference>
<keyword evidence="3" id="KW-0808">Transferase</keyword>
<dbReference type="InterPro" id="IPR050953">
    <property type="entry name" value="N4_N6_ade-DNA_methylase"/>
</dbReference>
<dbReference type="InterPro" id="IPR002052">
    <property type="entry name" value="DNA_methylase_N6_adenine_CS"/>
</dbReference>
<comment type="catalytic activity">
    <reaction evidence="7">
        <text>a 2'-deoxyadenosine in DNA + S-adenosyl-L-methionine = an N(6)-methyl-2'-deoxyadenosine in DNA + S-adenosyl-L-homocysteine + H(+)</text>
        <dbReference type="Rhea" id="RHEA:15197"/>
        <dbReference type="Rhea" id="RHEA-COMP:12418"/>
        <dbReference type="Rhea" id="RHEA-COMP:12419"/>
        <dbReference type="ChEBI" id="CHEBI:15378"/>
        <dbReference type="ChEBI" id="CHEBI:57856"/>
        <dbReference type="ChEBI" id="CHEBI:59789"/>
        <dbReference type="ChEBI" id="CHEBI:90615"/>
        <dbReference type="ChEBI" id="CHEBI:90616"/>
        <dbReference type="EC" id="2.1.1.72"/>
    </reaction>
</comment>
<dbReference type="PROSITE" id="PS00092">
    <property type="entry name" value="N6_MTASE"/>
    <property type="match status" value="1"/>
</dbReference>
<dbReference type="InterPro" id="IPR025931">
    <property type="entry name" value="TaqI_C"/>
</dbReference>
<reference evidence="11" key="1">
    <citation type="journal article" date="2019" name="Int. J. Syst. Evol. Microbiol.">
        <title>The Global Catalogue of Microorganisms (GCM) 10K type strain sequencing project: providing services to taxonomists for standard genome sequencing and annotation.</title>
        <authorList>
            <consortium name="The Broad Institute Genomics Platform"/>
            <consortium name="The Broad Institute Genome Sequencing Center for Infectious Disease"/>
            <person name="Wu L."/>
            <person name="Ma J."/>
        </authorList>
    </citation>
    <scope>NUCLEOTIDE SEQUENCE [LARGE SCALE GENOMIC DNA]</scope>
    <source>
        <strain evidence="11">JCM 18015</strain>
    </source>
</reference>
<keyword evidence="4" id="KW-0949">S-adenosyl-L-methionine</keyword>
<dbReference type="EC" id="2.1.1.72" evidence="1"/>
<name>A0ABP9LS40_9RHOB</name>
<protein>
    <recommendedName>
        <fullName evidence="1">site-specific DNA-methyltransferase (adenine-specific)</fullName>
        <ecNumber evidence="1">2.1.1.72</ecNumber>
    </recommendedName>
</protein>
<gene>
    <name evidence="10" type="ORF">GCM10023209_37530</name>
</gene>
<keyword evidence="11" id="KW-1185">Reference proteome</keyword>
<evidence type="ECO:0000256" key="7">
    <source>
        <dbReference type="ARBA" id="ARBA00047942"/>
    </source>
</evidence>
<evidence type="ECO:0000259" key="9">
    <source>
        <dbReference type="Pfam" id="PF12950"/>
    </source>
</evidence>
<dbReference type="Pfam" id="PF07669">
    <property type="entry name" value="Eco57I"/>
    <property type="match status" value="1"/>
</dbReference>
<evidence type="ECO:0000256" key="4">
    <source>
        <dbReference type="ARBA" id="ARBA00022691"/>
    </source>
</evidence>
<dbReference type="Proteomes" id="UP001499910">
    <property type="component" value="Unassembled WGS sequence"/>
</dbReference>